<evidence type="ECO:0000256" key="1">
    <source>
        <dbReference type="SAM" id="MobiDB-lite"/>
    </source>
</evidence>
<reference evidence="3" key="1">
    <citation type="submission" date="2015-05" db="EMBL/GenBank/DDBJ databases">
        <authorList>
            <person name="Wang D.B."/>
            <person name="Wang M."/>
        </authorList>
    </citation>
    <scope>NUCLEOTIDE SEQUENCE</scope>
    <source>
        <strain evidence="3">36-1</strain>
    </source>
</reference>
<sequence length="273" mass="28893">MGRNAAVLSLGAGGGRARCLAHIPNTKEGRHFSLQPPRCGAGPGPSALCRQEASRRAAACGHPSGWARRRDLLVGAKVLPAWVPCASPPQCRHSYSASSGGFMFPGGLPLRVGTPFHCGLPAQVSPWHWEHPSTDGASQVLPSPPVVLHPLSWLHPHLSPPTQPNLANLACRPCRPGPCGGVVDLRCSIRVHHRREHRVRAGGPRKPARQNDAALGEQNSPQGQGVPPEEDTSSPCTSRGVRTGFSEGRGGNIWTDGWMDGWSALGQIGTSLD</sequence>
<dbReference type="EMBL" id="JAWRVI010000002">
    <property type="protein sequence ID" value="KAK4094800.1"/>
    <property type="molecule type" value="Genomic_DNA"/>
</dbReference>
<evidence type="ECO:0000313" key="5">
    <source>
        <dbReference type="Proteomes" id="UP001287286"/>
    </source>
</evidence>
<proteinExistence type="predicted"/>
<comment type="caution">
    <text evidence="3">The sequence shown here is derived from an EMBL/GenBank/DDBJ whole genome shotgun (WGS) entry which is preliminary data.</text>
</comment>
<evidence type="ECO:0000313" key="2">
    <source>
        <dbReference type="EMBL" id="KAK4094800.1"/>
    </source>
</evidence>
<reference evidence="2 5" key="4">
    <citation type="journal article" date="2024" name="Microbiol. Resour. Announc.">
        <title>Genome annotations for the ascomycete fungi Trichoderma harzianum, Trichoderma aggressivum, and Purpureocillium lilacinum.</title>
        <authorList>
            <person name="Beijen E.P.W."/>
            <person name="Ohm R.A."/>
        </authorList>
    </citation>
    <scope>NUCLEOTIDE SEQUENCE [LARGE SCALE GENOMIC DNA]</scope>
    <source>
        <strain evidence="2 5">CBS 150709</strain>
    </source>
</reference>
<evidence type="ECO:0000313" key="3">
    <source>
        <dbReference type="EMBL" id="PWI67289.1"/>
    </source>
</evidence>
<dbReference type="Proteomes" id="UP001287286">
    <property type="component" value="Unassembled WGS sequence"/>
</dbReference>
<name>A0A2U3DYF4_PURLI</name>
<feature type="region of interest" description="Disordered" evidence="1">
    <location>
        <begin position="194"/>
        <end position="259"/>
    </location>
</feature>
<gene>
    <name evidence="3" type="ORF">PCL_03057</name>
    <name evidence="2" type="ORF">Purlil1_496</name>
</gene>
<accession>A0A2U3DYF4</accession>
<dbReference type="EMBL" id="LCWV01000019">
    <property type="protein sequence ID" value="PWI67289.1"/>
    <property type="molecule type" value="Genomic_DNA"/>
</dbReference>
<dbReference type="AlphaFoldDB" id="A0A2U3DYF4"/>
<dbReference type="Proteomes" id="UP000245956">
    <property type="component" value="Unassembled WGS sequence"/>
</dbReference>
<organism evidence="3 4">
    <name type="scientific">Purpureocillium lilacinum</name>
    <name type="common">Paecilomyces lilacinus</name>
    <dbReference type="NCBI Taxonomy" id="33203"/>
    <lineage>
        <taxon>Eukaryota</taxon>
        <taxon>Fungi</taxon>
        <taxon>Dikarya</taxon>
        <taxon>Ascomycota</taxon>
        <taxon>Pezizomycotina</taxon>
        <taxon>Sordariomycetes</taxon>
        <taxon>Hypocreomycetidae</taxon>
        <taxon>Hypocreales</taxon>
        <taxon>Ophiocordycipitaceae</taxon>
        <taxon>Purpureocillium</taxon>
    </lineage>
</organism>
<reference evidence="2" key="3">
    <citation type="submission" date="2023-11" db="EMBL/GenBank/DDBJ databases">
        <authorList>
            <person name="Beijen E."/>
            <person name="Ohm R.A."/>
        </authorList>
    </citation>
    <scope>NUCLEOTIDE SEQUENCE</scope>
    <source>
        <strain evidence="2">CBS 150709</strain>
    </source>
</reference>
<keyword evidence="5" id="KW-1185">Reference proteome</keyword>
<reference evidence="3 4" key="2">
    <citation type="journal article" date="2016" name="Front. Microbiol.">
        <title>Genome and transcriptome sequences reveal the specific parasitism of the nematophagous Purpureocillium lilacinum 36-1.</title>
        <authorList>
            <person name="Xie J."/>
            <person name="Li S."/>
            <person name="Mo C."/>
            <person name="Xiao X."/>
            <person name="Peng D."/>
            <person name="Wang G."/>
            <person name="Xiao Y."/>
        </authorList>
    </citation>
    <scope>NUCLEOTIDE SEQUENCE [LARGE SCALE GENOMIC DNA]</scope>
    <source>
        <strain evidence="3 4">36-1</strain>
    </source>
</reference>
<protein>
    <submittedName>
        <fullName evidence="3">Uncharacterized protein</fullName>
    </submittedName>
</protein>
<evidence type="ECO:0000313" key="4">
    <source>
        <dbReference type="Proteomes" id="UP000245956"/>
    </source>
</evidence>